<dbReference type="EMBL" id="BAFE01000076">
    <property type="protein sequence ID" value="GAB49238.1"/>
    <property type="molecule type" value="Genomic_DNA"/>
</dbReference>
<feature type="domain" description="ABC3 transporter permease C-terminal" evidence="8">
    <location>
        <begin position="166"/>
        <end position="278"/>
    </location>
</feature>
<dbReference type="GO" id="GO:0022857">
    <property type="term" value="F:transmembrane transporter activity"/>
    <property type="evidence" value="ECO:0007669"/>
    <property type="project" value="TreeGrafter"/>
</dbReference>
<evidence type="ECO:0000256" key="7">
    <source>
        <dbReference type="SAM" id="Phobius"/>
    </source>
</evidence>
<protein>
    <recommendedName>
        <fullName evidence="12">ABC transporter permease protein</fullName>
    </recommendedName>
</protein>
<evidence type="ECO:0000259" key="8">
    <source>
        <dbReference type="Pfam" id="PF02687"/>
    </source>
</evidence>
<evidence type="ECO:0000313" key="11">
    <source>
        <dbReference type="Proteomes" id="UP000004367"/>
    </source>
</evidence>
<keyword evidence="2" id="KW-1003">Cell membrane</keyword>
<organism evidence="10 11">
    <name type="scientific">Mobilicoccus pelagius NBRC 104925</name>
    <dbReference type="NCBI Taxonomy" id="1089455"/>
    <lineage>
        <taxon>Bacteria</taxon>
        <taxon>Bacillati</taxon>
        <taxon>Actinomycetota</taxon>
        <taxon>Actinomycetes</taxon>
        <taxon>Micrococcales</taxon>
        <taxon>Dermatophilaceae</taxon>
        <taxon>Mobilicoccus</taxon>
    </lineage>
</organism>
<keyword evidence="11" id="KW-1185">Reference proteome</keyword>
<dbReference type="STRING" id="1089455.MOPEL_099_00380"/>
<dbReference type="PANTHER" id="PTHR30572:SF4">
    <property type="entry name" value="ABC TRANSPORTER PERMEASE YTRF"/>
    <property type="match status" value="1"/>
</dbReference>
<dbReference type="AlphaFoldDB" id="H5UU30"/>
<dbReference type="Pfam" id="PF02687">
    <property type="entry name" value="FtsX"/>
    <property type="match status" value="1"/>
</dbReference>
<feature type="transmembrane region" description="Helical" evidence="7">
    <location>
        <begin position="162"/>
        <end position="187"/>
    </location>
</feature>
<feature type="domain" description="MacB-like periplasmic core" evidence="9">
    <location>
        <begin position="10"/>
        <end position="127"/>
    </location>
</feature>
<evidence type="ECO:0000256" key="6">
    <source>
        <dbReference type="ARBA" id="ARBA00038076"/>
    </source>
</evidence>
<dbReference type="eggNOG" id="COG0577">
    <property type="taxonomic scope" value="Bacteria"/>
</dbReference>
<name>H5UU30_9MICO</name>
<keyword evidence="5 7" id="KW-0472">Membrane</keyword>
<evidence type="ECO:0000256" key="3">
    <source>
        <dbReference type="ARBA" id="ARBA00022692"/>
    </source>
</evidence>
<evidence type="ECO:0000259" key="9">
    <source>
        <dbReference type="Pfam" id="PF12704"/>
    </source>
</evidence>
<evidence type="ECO:0000313" key="10">
    <source>
        <dbReference type="EMBL" id="GAB49238.1"/>
    </source>
</evidence>
<sequence length="286" mass="29404">MHDPTRARVDTLRIIAASPGVFETLGAHLTGAPFTEFHDRRGEAVAVLGREAARRLGITDTRGRPVVIADGLPLVVVGIIDSTARKSSVLGAIVVPDGLARTRFHLDGPTQVVALTRPGAADAVAAQASLALRPGNPGIVQTSVPPTATTTRDAVSSDTRGLLLALAGVSLVIGGVGIANVTLVAVLQRTTEIGLRRAIGARRRDILTHFLATSTIIGALGALLGTCAGAWITVAVAAVQGWPPTLDRWVLLAGPVIGTLIGLLAGLYPSWRAATIEPIDALRAGA</sequence>
<dbReference type="GO" id="GO:0005886">
    <property type="term" value="C:plasma membrane"/>
    <property type="evidence" value="ECO:0007669"/>
    <property type="project" value="UniProtKB-SubCell"/>
</dbReference>
<evidence type="ECO:0008006" key="12">
    <source>
        <dbReference type="Google" id="ProtNLM"/>
    </source>
</evidence>
<dbReference type="InterPro" id="IPR025857">
    <property type="entry name" value="MacB_PCD"/>
</dbReference>
<dbReference type="Pfam" id="PF12704">
    <property type="entry name" value="MacB_PCD"/>
    <property type="match status" value="1"/>
</dbReference>
<proteinExistence type="inferred from homology"/>
<dbReference type="PANTHER" id="PTHR30572">
    <property type="entry name" value="MEMBRANE COMPONENT OF TRANSPORTER-RELATED"/>
    <property type="match status" value="1"/>
</dbReference>
<keyword evidence="4 7" id="KW-1133">Transmembrane helix</keyword>
<comment type="similarity">
    <text evidence="6">Belongs to the ABC-4 integral membrane protein family.</text>
</comment>
<accession>H5UU30</accession>
<feature type="transmembrane region" description="Helical" evidence="7">
    <location>
        <begin position="249"/>
        <end position="268"/>
    </location>
</feature>
<reference evidence="10 11" key="1">
    <citation type="submission" date="2012-02" db="EMBL/GenBank/DDBJ databases">
        <title>Whole genome shotgun sequence of Mobilicoccus pelagius NBRC 104925.</title>
        <authorList>
            <person name="Yoshida Y."/>
            <person name="Hosoyama A."/>
            <person name="Tsuchikane K."/>
            <person name="Katsumata H."/>
            <person name="Yamazaki S."/>
            <person name="Fujita N."/>
        </authorList>
    </citation>
    <scope>NUCLEOTIDE SEQUENCE [LARGE SCALE GENOMIC DNA]</scope>
    <source>
        <strain evidence="10 11">NBRC 104925</strain>
    </source>
</reference>
<gene>
    <name evidence="10" type="ORF">MOPEL_099_00380</name>
</gene>
<dbReference type="InterPro" id="IPR003838">
    <property type="entry name" value="ABC3_permease_C"/>
</dbReference>
<evidence type="ECO:0000256" key="4">
    <source>
        <dbReference type="ARBA" id="ARBA00022989"/>
    </source>
</evidence>
<feature type="transmembrane region" description="Helical" evidence="7">
    <location>
        <begin position="207"/>
        <end position="237"/>
    </location>
</feature>
<evidence type="ECO:0000256" key="2">
    <source>
        <dbReference type="ARBA" id="ARBA00022475"/>
    </source>
</evidence>
<comment type="subcellular location">
    <subcellularLocation>
        <location evidence="1">Cell membrane</location>
        <topology evidence="1">Multi-pass membrane protein</topology>
    </subcellularLocation>
</comment>
<evidence type="ECO:0000256" key="5">
    <source>
        <dbReference type="ARBA" id="ARBA00023136"/>
    </source>
</evidence>
<dbReference type="Proteomes" id="UP000004367">
    <property type="component" value="Unassembled WGS sequence"/>
</dbReference>
<evidence type="ECO:0000256" key="1">
    <source>
        <dbReference type="ARBA" id="ARBA00004651"/>
    </source>
</evidence>
<dbReference type="InterPro" id="IPR050250">
    <property type="entry name" value="Macrolide_Exporter_MacB"/>
</dbReference>
<comment type="caution">
    <text evidence="10">The sequence shown here is derived from an EMBL/GenBank/DDBJ whole genome shotgun (WGS) entry which is preliminary data.</text>
</comment>
<keyword evidence="3 7" id="KW-0812">Transmembrane</keyword>